<dbReference type="OrthoDB" id="9760233at2"/>
<sequence length="589" mass="63607">MKVAFRKKLLVTLVASLWLPLAASAADADLMQKIEDLSRELQALKAQVTANEQKAAQAQPQATELADLKNQVTKLEGKSLSKWLTVGGDYRFRFDSLEGQSKTFTDVNATFMNAQNTLQSEFFANPAAASSLNPAWTTAQALSGLMGFSQAMGKVATYDQANAFLGANASMAGAMGAFAATVPAYKPKNTSQYSNRFGLDLGAKATQDISVNAHLNMYKVFGSQDEGSVTNAGSAPFFADRVGVFDGTLGHVPSNSALNVDRVYATWSNIGDEPVWLSVGRRPSTGGAPGNLRDNRPNPGNGGTPSMLVDYAFDGMTVGYAPDVDGWPGAYAKICYGRGFENGFTDPRGNSLKDTDMLGVAIVPIDTDPLRVWLQWNRGMNIFDAPTMRKTYFGDTTAKTNLGDIDWFGMGFMSTFKNIGPGKLNVFGDLGVSITHPNQNVSAQFGFQGLMTGGFFSPEAPTSKTGTAIALGVRYDLPSNSKFGLEYNHGSKNWITFAPAADDMWTAKVGTRGDVVEAYFIQELDRKPISSFFSKAFFRLGVQYYKFDYTGSNNWVGAPVAIGDVNGQMMTTTPLENATNLYATFEVKF</sequence>
<organism evidence="4 5">
    <name type="scientific">Albidiferax ferrireducens (strain ATCC BAA-621 / DSM 15236 / T118)</name>
    <name type="common">Rhodoferax ferrireducens</name>
    <dbReference type="NCBI Taxonomy" id="338969"/>
    <lineage>
        <taxon>Bacteria</taxon>
        <taxon>Pseudomonadati</taxon>
        <taxon>Pseudomonadota</taxon>
        <taxon>Betaproteobacteria</taxon>
        <taxon>Burkholderiales</taxon>
        <taxon>Comamonadaceae</taxon>
        <taxon>Rhodoferax</taxon>
    </lineage>
</organism>
<reference evidence="5" key="1">
    <citation type="submission" date="2006-02" db="EMBL/GenBank/DDBJ databases">
        <title>Complete sequence of chromosome of Rhodoferax ferrireducens DSM 15236.</title>
        <authorList>
            <person name="Copeland A."/>
            <person name="Lucas S."/>
            <person name="Lapidus A."/>
            <person name="Barry K."/>
            <person name="Detter J.C."/>
            <person name="Glavina del Rio T."/>
            <person name="Hammon N."/>
            <person name="Israni S."/>
            <person name="Pitluck S."/>
            <person name="Brettin T."/>
            <person name="Bruce D."/>
            <person name="Han C."/>
            <person name="Tapia R."/>
            <person name="Gilna P."/>
            <person name="Kiss H."/>
            <person name="Schmutz J."/>
            <person name="Larimer F."/>
            <person name="Land M."/>
            <person name="Kyrpides N."/>
            <person name="Ivanova N."/>
            <person name="Richardson P."/>
        </authorList>
    </citation>
    <scope>NUCLEOTIDE SEQUENCE [LARGE SCALE GENOMIC DNA]</scope>
    <source>
        <strain evidence="5">ATCC BAA-621 / DSM 15236 / T118</strain>
    </source>
</reference>
<feature type="signal peptide" evidence="3">
    <location>
        <begin position="1"/>
        <end position="25"/>
    </location>
</feature>
<dbReference type="AlphaFoldDB" id="Q21SB8"/>
<keyword evidence="3" id="KW-0732">Signal</keyword>
<feature type="coiled-coil region" evidence="1">
    <location>
        <begin position="27"/>
        <end position="54"/>
    </location>
</feature>
<proteinExistence type="predicted"/>
<dbReference type="HOGENOM" id="CLU_032899_0_0_4"/>
<name>Q21SB8_ALBFT</name>
<dbReference type="Pfam" id="PF11853">
    <property type="entry name" value="DUF3373"/>
    <property type="match status" value="1"/>
</dbReference>
<dbReference type="eggNOG" id="ENOG502Z9YV">
    <property type="taxonomic scope" value="Bacteria"/>
</dbReference>
<protein>
    <recommendedName>
        <fullName evidence="6">DUF3373 domain-containing protein</fullName>
    </recommendedName>
</protein>
<dbReference type="InterPro" id="IPR021803">
    <property type="entry name" value="DUF3373"/>
</dbReference>
<dbReference type="STRING" id="338969.Rfer_3633"/>
<dbReference type="EMBL" id="CP000267">
    <property type="protein sequence ID" value="ABD71335.1"/>
    <property type="molecule type" value="Genomic_DNA"/>
</dbReference>
<feature type="region of interest" description="Disordered" evidence="2">
    <location>
        <begin position="281"/>
        <end position="303"/>
    </location>
</feature>
<evidence type="ECO:0008006" key="6">
    <source>
        <dbReference type="Google" id="ProtNLM"/>
    </source>
</evidence>
<evidence type="ECO:0000256" key="2">
    <source>
        <dbReference type="SAM" id="MobiDB-lite"/>
    </source>
</evidence>
<evidence type="ECO:0000313" key="4">
    <source>
        <dbReference type="EMBL" id="ABD71335.1"/>
    </source>
</evidence>
<dbReference type="Proteomes" id="UP000008332">
    <property type="component" value="Chromosome"/>
</dbReference>
<keyword evidence="5" id="KW-1185">Reference proteome</keyword>
<evidence type="ECO:0000256" key="1">
    <source>
        <dbReference type="SAM" id="Coils"/>
    </source>
</evidence>
<evidence type="ECO:0000313" key="5">
    <source>
        <dbReference type="Proteomes" id="UP000008332"/>
    </source>
</evidence>
<evidence type="ECO:0000256" key="3">
    <source>
        <dbReference type="SAM" id="SignalP"/>
    </source>
</evidence>
<accession>Q21SB8</accession>
<keyword evidence="1" id="KW-0175">Coiled coil</keyword>
<dbReference type="TCDB" id="1.B.60.1.5">
    <property type="family name" value="the omp50 porin (omp50 porin) family"/>
</dbReference>
<feature type="chain" id="PRO_5004200255" description="DUF3373 domain-containing protein" evidence="3">
    <location>
        <begin position="26"/>
        <end position="589"/>
    </location>
</feature>
<gene>
    <name evidence="4" type="ordered locus">Rfer_3633</name>
</gene>
<dbReference type="KEGG" id="rfr:Rfer_3633"/>
<dbReference type="RefSeq" id="WP_011465898.1">
    <property type="nucleotide sequence ID" value="NC_007908.1"/>
</dbReference>